<dbReference type="Proteomes" id="UP000271087">
    <property type="component" value="Unassembled WGS sequence"/>
</dbReference>
<dbReference type="STRING" id="42157.A0A182EWB2"/>
<organism evidence="4">
    <name type="scientific">Onchocerca ochengi</name>
    <name type="common">Filarial nematode worm</name>
    <dbReference type="NCBI Taxonomy" id="42157"/>
    <lineage>
        <taxon>Eukaryota</taxon>
        <taxon>Metazoa</taxon>
        <taxon>Ecdysozoa</taxon>
        <taxon>Nematoda</taxon>
        <taxon>Chromadorea</taxon>
        <taxon>Rhabditida</taxon>
        <taxon>Spirurina</taxon>
        <taxon>Spiruromorpha</taxon>
        <taxon>Filarioidea</taxon>
        <taxon>Onchocercidae</taxon>
        <taxon>Onchocerca</taxon>
    </lineage>
</organism>
<evidence type="ECO:0000313" key="3">
    <source>
        <dbReference type="Proteomes" id="UP000271087"/>
    </source>
</evidence>
<evidence type="ECO:0000256" key="1">
    <source>
        <dbReference type="SAM" id="MobiDB-lite"/>
    </source>
</evidence>
<accession>A0A182EWB2</accession>
<feature type="compositionally biased region" description="Low complexity" evidence="1">
    <location>
        <begin position="55"/>
        <end position="85"/>
    </location>
</feature>
<name>A0A182EWB2_ONCOC</name>
<feature type="region of interest" description="Disordered" evidence="1">
    <location>
        <begin position="55"/>
        <end position="93"/>
    </location>
</feature>
<gene>
    <name evidence="2" type="ORF">NOO_LOCUS12458</name>
</gene>
<keyword evidence="3" id="KW-1185">Reference proteome</keyword>
<dbReference type="EMBL" id="UYRW01010705">
    <property type="protein sequence ID" value="VDM99063.1"/>
    <property type="molecule type" value="Genomic_DNA"/>
</dbReference>
<proteinExistence type="predicted"/>
<evidence type="ECO:0000313" key="2">
    <source>
        <dbReference type="EMBL" id="VDM99063.1"/>
    </source>
</evidence>
<dbReference type="AlphaFoldDB" id="A0A182EWB2"/>
<dbReference type="OrthoDB" id="6076970at2759"/>
<sequence length="93" mass="9530">MRRTTVACVVLLSCSALAIILLLPVVINATVVRVDVHTGSLVIANQNETFHPGLSTISSSSTSSSTSSSSSSLSTSSTSTVSLSTPNTNKMCI</sequence>
<reference evidence="2 3" key="2">
    <citation type="submission" date="2018-08" db="EMBL/GenBank/DDBJ databases">
        <authorList>
            <person name="Laetsch R D."/>
            <person name="Stevens L."/>
            <person name="Kumar S."/>
            <person name="Blaxter L. M."/>
        </authorList>
    </citation>
    <scope>NUCLEOTIDE SEQUENCE [LARGE SCALE GENOMIC DNA]</scope>
</reference>
<dbReference type="WBParaSite" id="nOo.2.0.1.t12458-RA">
    <property type="protein sequence ID" value="nOo.2.0.1.t12458-RA"/>
    <property type="gene ID" value="nOo.2.0.1.g12458"/>
</dbReference>
<protein>
    <submittedName>
        <fullName evidence="4">Membrane-associated protein</fullName>
    </submittedName>
</protein>
<evidence type="ECO:0000313" key="4">
    <source>
        <dbReference type="WBParaSite" id="nOo.2.0.1.t12458-RA"/>
    </source>
</evidence>
<reference evidence="4" key="1">
    <citation type="submission" date="2016-06" db="UniProtKB">
        <authorList>
            <consortium name="WormBaseParasite"/>
        </authorList>
    </citation>
    <scope>IDENTIFICATION</scope>
</reference>